<dbReference type="EMBL" id="BOON01000002">
    <property type="protein sequence ID" value="GII20676.1"/>
    <property type="molecule type" value="Genomic_DNA"/>
</dbReference>
<organism evidence="2 3">
    <name type="scientific">Planosporangium mesophilum</name>
    <dbReference type="NCBI Taxonomy" id="689768"/>
    <lineage>
        <taxon>Bacteria</taxon>
        <taxon>Bacillati</taxon>
        <taxon>Actinomycetota</taxon>
        <taxon>Actinomycetes</taxon>
        <taxon>Micromonosporales</taxon>
        <taxon>Micromonosporaceae</taxon>
        <taxon>Planosporangium</taxon>
    </lineage>
</organism>
<dbReference type="InterPro" id="IPR011042">
    <property type="entry name" value="6-blade_b-propeller_TolB-like"/>
</dbReference>
<keyword evidence="1" id="KW-0812">Transmembrane</keyword>
<evidence type="ECO:0000313" key="2">
    <source>
        <dbReference type="EMBL" id="GII20676.1"/>
    </source>
</evidence>
<dbReference type="AlphaFoldDB" id="A0A8J3WYK8"/>
<sequence>MNSRLREAMREHAESVPAYRVDTAALAGAERRRRVRTAVAAAVVVVLVAVVPLAVRGLGVRTVPPASGPAVPSLPDRVAAPPLGTTGALSARPGPAAVLFGGNSRWQAKGEVIAVGASTDRYGVLASGHYNYAGEQALLSPDGGRVATPDGVHDLSSGRSQAWPALGGEFTIPAVWSPDGRWAAVIALVAPYDTRPGGVMVPTPRSAVLHLVDPATGEHHRIADLDPGSVVDGYVAAFAPDGGRLAYQSGTTVSVADLEGRVLNRFAAPPRTRLAGKGAWTPAGDALVLAEQRGCCPGEAYPSRWRLRVVEPATGADAARPALPELTGLVAVRLLGWSPRGEAVVAALYPEPGIKVVDFTTGAGALSGSHVGLTAYDWVRAVRVLACAPGARPRTLLTAPDQDVLSVDVASDVIAGGETRRGDPPGLPAVLGRFAVPALAGWLLLGALVCGVAAALSRRRYRRAGGWRR</sequence>
<dbReference type="Gene3D" id="2.120.10.30">
    <property type="entry name" value="TolB, C-terminal domain"/>
    <property type="match status" value="1"/>
</dbReference>
<keyword evidence="3" id="KW-1185">Reference proteome</keyword>
<comment type="caution">
    <text evidence="2">The sequence shown here is derived from an EMBL/GenBank/DDBJ whole genome shotgun (WGS) entry which is preliminary data.</text>
</comment>
<feature type="transmembrane region" description="Helical" evidence="1">
    <location>
        <begin position="38"/>
        <end position="55"/>
    </location>
</feature>
<reference evidence="2" key="1">
    <citation type="submission" date="2021-01" db="EMBL/GenBank/DDBJ databases">
        <title>Whole genome shotgun sequence of Planosporangium mesophilum NBRC 109066.</title>
        <authorList>
            <person name="Komaki H."/>
            <person name="Tamura T."/>
        </authorList>
    </citation>
    <scope>NUCLEOTIDE SEQUENCE</scope>
    <source>
        <strain evidence="2">NBRC 109066</strain>
    </source>
</reference>
<evidence type="ECO:0000313" key="3">
    <source>
        <dbReference type="Proteomes" id="UP000599074"/>
    </source>
</evidence>
<evidence type="ECO:0008006" key="4">
    <source>
        <dbReference type="Google" id="ProtNLM"/>
    </source>
</evidence>
<feature type="transmembrane region" description="Helical" evidence="1">
    <location>
        <begin position="434"/>
        <end position="456"/>
    </location>
</feature>
<gene>
    <name evidence="2" type="ORF">Pme01_02730</name>
</gene>
<evidence type="ECO:0000256" key="1">
    <source>
        <dbReference type="SAM" id="Phobius"/>
    </source>
</evidence>
<dbReference type="RefSeq" id="WP_168113053.1">
    <property type="nucleotide sequence ID" value="NZ_BOON01000002.1"/>
</dbReference>
<dbReference type="Proteomes" id="UP000599074">
    <property type="component" value="Unassembled WGS sequence"/>
</dbReference>
<dbReference type="SUPFAM" id="SSF69304">
    <property type="entry name" value="Tricorn protease N-terminal domain"/>
    <property type="match status" value="1"/>
</dbReference>
<keyword evidence="1" id="KW-0472">Membrane</keyword>
<proteinExistence type="predicted"/>
<name>A0A8J3WYK8_9ACTN</name>
<accession>A0A8J3WYK8</accession>
<keyword evidence="1" id="KW-1133">Transmembrane helix</keyword>
<protein>
    <recommendedName>
        <fullName evidence="4">WD40 repeat domain-containing protein</fullName>
    </recommendedName>
</protein>